<comment type="similarity">
    <text evidence="3">Belongs to the aldo/keto reductase family. Aldo/keto reductase 2 subfamily.</text>
</comment>
<dbReference type="Pfam" id="PF00248">
    <property type="entry name" value="Aldo_ket_red"/>
    <property type="match status" value="1"/>
</dbReference>
<name>A0A084IK48_SALHC</name>
<dbReference type="CDD" id="cd19094">
    <property type="entry name" value="AKR_Tas-like"/>
    <property type="match status" value="1"/>
</dbReference>
<gene>
    <name evidence="6" type="ORF">C41B8_11548</name>
</gene>
<dbReference type="NCBIfam" id="NF007912">
    <property type="entry name" value="PRK10625.1"/>
    <property type="match status" value="1"/>
</dbReference>
<dbReference type="InterPro" id="IPR036812">
    <property type="entry name" value="NAD(P)_OxRdtase_dom_sf"/>
</dbReference>
<protein>
    <recommendedName>
        <fullName evidence="4">Protein tas</fullName>
    </recommendedName>
</protein>
<dbReference type="EMBL" id="APNK01000017">
    <property type="protein sequence ID" value="KEZ77082.1"/>
    <property type="molecule type" value="Genomic_DNA"/>
</dbReference>
<dbReference type="OrthoDB" id="9772407at2"/>
<dbReference type="GO" id="GO:0016491">
    <property type="term" value="F:oxidoreductase activity"/>
    <property type="evidence" value="ECO:0007669"/>
    <property type="project" value="UniProtKB-KW"/>
</dbReference>
<dbReference type="STRING" id="1304275.C41B8_11548"/>
<dbReference type="AlphaFoldDB" id="A0A084IK48"/>
<accession>A0A084IK48</accession>
<evidence type="ECO:0000256" key="3">
    <source>
        <dbReference type="ARBA" id="ARBA00038157"/>
    </source>
</evidence>
<dbReference type="InterPro" id="IPR023210">
    <property type="entry name" value="NADP_OxRdtase_dom"/>
</dbReference>
<keyword evidence="2" id="KW-0560">Oxidoreductase</keyword>
<proteinExistence type="inferred from homology"/>
<dbReference type="InterPro" id="IPR050523">
    <property type="entry name" value="AKR_Detox_Biosynth"/>
</dbReference>
<dbReference type="FunFam" id="3.20.20.100:FF:000005">
    <property type="entry name" value="NADP(H)-dependent aldo-keto reductase"/>
    <property type="match status" value="1"/>
</dbReference>
<evidence type="ECO:0000256" key="4">
    <source>
        <dbReference type="ARBA" id="ARBA00070119"/>
    </source>
</evidence>
<dbReference type="Proteomes" id="UP000028302">
    <property type="component" value="Unassembled WGS sequence"/>
</dbReference>
<comment type="caution">
    <text evidence="6">The sequence shown here is derived from an EMBL/GenBank/DDBJ whole genome shotgun (WGS) entry which is preliminary data.</text>
</comment>
<dbReference type="Gene3D" id="3.20.20.100">
    <property type="entry name" value="NADP-dependent oxidoreductase domain"/>
    <property type="match status" value="1"/>
</dbReference>
<evidence type="ECO:0000313" key="6">
    <source>
        <dbReference type="EMBL" id="KEZ77082.1"/>
    </source>
</evidence>
<dbReference type="eggNOG" id="COG0667">
    <property type="taxonomic scope" value="Bacteria"/>
</dbReference>
<evidence type="ECO:0000313" key="7">
    <source>
        <dbReference type="Proteomes" id="UP000028302"/>
    </source>
</evidence>
<evidence type="ECO:0000259" key="5">
    <source>
        <dbReference type="Pfam" id="PF00248"/>
    </source>
</evidence>
<reference evidence="6 7" key="1">
    <citation type="submission" date="2013-03" db="EMBL/GenBank/DDBJ databases">
        <title>Salinisphaera hydrothermalis C41B8 Genome Sequencing.</title>
        <authorList>
            <person name="Li C."/>
            <person name="Lai Q."/>
            <person name="Shao Z."/>
        </authorList>
    </citation>
    <scope>NUCLEOTIDE SEQUENCE [LARGE SCALE GENOMIC DNA]</scope>
    <source>
        <strain evidence="6 7">C41B8</strain>
    </source>
</reference>
<keyword evidence="7" id="KW-1185">Reference proteome</keyword>
<organism evidence="6 7">
    <name type="scientific">Salinisphaera hydrothermalis (strain C41B8)</name>
    <dbReference type="NCBI Taxonomy" id="1304275"/>
    <lineage>
        <taxon>Bacteria</taxon>
        <taxon>Pseudomonadati</taxon>
        <taxon>Pseudomonadota</taxon>
        <taxon>Gammaproteobacteria</taxon>
        <taxon>Salinisphaerales</taxon>
        <taxon>Salinisphaeraceae</taxon>
        <taxon>Salinisphaera</taxon>
    </lineage>
</organism>
<dbReference type="PANTHER" id="PTHR43364">
    <property type="entry name" value="NADH-SPECIFIC METHYLGLYOXAL REDUCTASE-RELATED"/>
    <property type="match status" value="1"/>
</dbReference>
<keyword evidence="1" id="KW-0521">NADP</keyword>
<dbReference type="PANTHER" id="PTHR43364:SF17">
    <property type="entry name" value="ALDO KETO REDUCTASE"/>
    <property type="match status" value="1"/>
</dbReference>
<dbReference type="SUPFAM" id="SSF51430">
    <property type="entry name" value="NAD(P)-linked oxidoreductase"/>
    <property type="match status" value="1"/>
</dbReference>
<sequence>MEYRKLGPTALEVSAICLGTMTFGEQNSEADAHEQLDYALDRGVNFIDAAEMYPVPPRAETQGRTETYIGSWLARTGRRDDVVLATKVTGHARTPMEYLRDGETPRLTPDHIRRAIEGSLARLQTDHIDLYQLHWPDRSTNTFGKRGYVHDASETPVPIEETLGELARLVDEGKIRYVGLSNETPWGVMRFLRAAERESLPRAVSIQNPYSLLNRTFEIGLAECSIREQIGLLAYSPLAFGMLSGKYLDGAKPEGARLTRWERFARYSGERAAQATADYVALAREHGLDPAQMALAYVTSRDFVTSNIIGATTMEQLASNIDSAELTLSDEVLAGIEAIHTDNPDPSP</sequence>
<evidence type="ECO:0000256" key="1">
    <source>
        <dbReference type="ARBA" id="ARBA00022857"/>
    </source>
</evidence>
<evidence type="ECO:0000256" key="2">
    <source>
        <dbReference type="ARBA" id="ARBA00023002"/>
    </source>
</evidence>
<dbReference type="RefSeq" id="WP_037338226.1">
    <property type="nucleotide sequence ID" value="NZ_APNK01000017.1"/>
</dbReference>
<feature type="domain" description="NADP-dependent oxidoreductase" evidence="5">
    <location>
        <begin position="15"/>
        <end position="339"/>
    </location>
</feature>
<dbReference type="PATRIC" id="fig|1304275.5.peg.2353"/>